<organism evidence="2 3">
    <name type="scientific">Actinidia rufa</name>
    <dbReference type="NCBI Taxonomy" id="165716"/>
    <lineage>
        <taxon>Eukaryota</taxon>
        <taxon>Viridiplantae</taxon>
        <taxon>Streptophyta</taxon>
        <taxon>Embryophyta</taxon>
        <taxon>Tracheophyta</taxon>
        <taxon>Spermatophyta</taxon>
        <taxon>Magnoliopsida</taxon>
        <taxon>eudicotyledons</taxon>
        <taxon>Gunneridae</taxon>
        <taxon>Pentapetalae</taxon>
        <taxon>asterids</taxon>
        <taxon>Ericales</taxon>
        <taxon>Actinidiaceae</taxon>
        <taxon>Actinidia</taxon>
    </lineage>
</organism>
<proteinExistence type="predicted"/>
<dbReference type="AlphaFoldDB" id="A0A7J0DKL1"/>
<dbReference type="GO" id="GO:0016491">
    <property type="term" value="F:oxidoreductase activity"/>
    <property type="evidence" value="ECO:0007669"/>
    <property type="project" value="InterPro"/>
</dbReference>
<dbReference type="InterPro" id="IPR023210">
    <property type="entry name" value="NADP_OxRdtase_dom"/>
</dbReference>
<dbReference type="InterPro" id="IPR036812">
    <property type="entry name" value="NAD(P)_OxRdtase_dom_sf"/>
</dbReference>
<reference evidence="3" key="1">
    <citation type="submission" date="2019-07" db="EMBL/GenBank/DDBJ databases">
        <title>De Novo Assembly of kiwifruit Actinidia rufa.</title>
        <authorList>
            <person name="Sugita-Konishi S."/>
            <person name="Sato K."/>
            <person name="Mori E."/>
            <person name="Abe Y."/>
            <person name="Kisaki G."/>
            <person name="Hamano K."/>
            <person name="Suezawa K."/>
            <person name="Otani M."/>
            <person name="Fukuda T."/>
            <person name="Manabe T."/>
            <person name="Gomi K."/>
            <person name="Tabuchi M."/>
            <person name="Akimitsu K."/>
            <person name="Kataoka I."/>
        </authorList>
    </citation>
    <scope>NUCLEOTIDE SEQUENCE [LARGE SCALE GENOMIC DNA]</scope>
    <source>
        <strain evidence="3">cv. Fuchu</strain>
    </source>
</reference>
<dbReference type="Pfam" id="PF00248">
    <property type="entry name" value="Aldo_ket_red"/>
    <property type="match status" value="1"/>
</dbReference>
<evidence type="ECO:0000313" key="2">
    <source>
        <dbReference type="EMBL" id="GFS37233.1"/>
    </source>
</evidence>
<dbReference type="Proteomes" id="UP000585474">
    <property type="component" value="Unassembled WGS sequence"/>
</dbReference>
<evidence type="ECO:0000259" key="1">
    <source>
        <dbReference type="Pfam" id="PF00248"/>
    </source>
</evidence>
<feature type="domain" description="NADP-dependent oxidoreductase" evidence="1">
    <location>
        <begin position="20"/>
        <end position="104"/>
    </location>
</feature>
<dbReference type="Gene3D" id="3.20.20.100">
    <property type="entry name" value="NADP-dependent oxidoreductase domain"/>
    <property type="match status" value="1"/>
</dbReference>
<dbReference type="InterPro" id="IPR020471">
    <property type="entry name" value="AKR"/>
</dbReference>
<evidence type="ECO:0000313" key="3">
    <source>
        <dbReference type="Proteomes" id="UP000585474"/>
    </source>
</evidence>
<keyword evidence="3" id="KW-1185">Reference proteome</keyword>
<comment type="caution">
    <text evidence="2">The sequence shown here is derived from an EMBL/GenBank/DDBJ whole genome shotgun (WGS) entry which is preliminary data.</text>
</comment>
<dbReference type="SUPFAM" id="SSF51430">
    <property type="entry name" value="NAD(P)-linked oxidoreductase"/>
    <property type="match status" value="1"/>
</dbReference>
<dbReference type="PANTHER" id="PTHR11732">
    <property type="entry name" value="ALDO/KETO REDUCTASE"/>
    <property type="match status" value="1"/>
</dbReference>
<sequence>MGATTGFTLGCAGQTIPAVGLGTILYPWVDAVTTRLAVLKSIKVGYRHFDYVFTYGSEHLVREAIADALHFSLAKSRDELFITTKLWCTFADGDHVVPAIKMSLK</sequence>
<dbReference type="EMBL" id="BJWL01000274">
    <property type="protein sequence ID" value="GFS37233.1"/>
    <property type="molecule type" value="Genomic_DNA"/>
</dbReference>
<protein>
    <recommendedName>
        <fullName evidence="1">NADP-dependent oxidoreductase domain-containing protein</fullName>
    </recommendedName>
</protein>
<dbReference type="OrthoDB" id="416253at2759"/>
<gene>
    <name evidence="2" type="ORF">Acr_00g0050810</name>
</gene>
<name>A0A7J0DKL1_9ERIC</name>
<accession>A0A7J0DKL1</accession>